<dbReference type="InterPro" id="IPR001126">
    <property type="entry name" value="UmuC"/>
</dbReference>
<dbReference type="InterPro" id="IPR036775">
    <property type="entry name" value="DNA_pol_Y-fam_lit_finger_sf"/>
</dbReference>
<comment type="subunit">
    <text evidence="2 7">Monomer.</text>
</comment>
<dbReference type="EC" id="2.7.7.7" evidence="7"/>
<gene>
    <name evidence="7" type="primary">dinB</name>
    <name evidence="9" type="ORF">FGK63_16970</name>
</gene>
<keyword evidence="7" id="KW-0479">Metal-binding</keyword>
<dbReference type="Gene3D" id="1.10.150.20">
    <property type="entry name" value="5' to 3' exonuclease, C-terminal subdomain"/>
    <property type="match status" value="1"/>
</dbReference>
<dbReference type="InterPro" id="IPR022880">
    <property type="entry name" value="DNApol_IV"/>
</dbReference>
<dbReference type="PANTHER" id="PTHR11076">
    <property type="entry name" value="DNA REPAIR POLYMERASE UMUC / TRANSFERASE FAMILY MEMBER"/>
    <property type="match status" value="1"/>
</dbReference>
<dbReference type="InterPro" id="IPR050116">
    <property type="entry name" value="DNA_polymerase-Y"/>
</dbReference>
<keyword evidence="7" id="KW-0238">DNA-binding</keyword>
<dbReference type="Gene3D" id="3.30.1490.100">
    <property type="entry name" value="DNA polymerase, Y-family, little finger domain"/>
    <property type="match status" value="1"/>
</dbReference>
<dbReference type="Proteomes" id="UP001193035">
    <property type="component" value="Unassembled WGS sequence"/>
</dbReference>
<keyword evidence="10" id="KW-1185">Reference proteome</keyword>
<keyword evidence="7 9" id="KW-0548">Nucleotidyltransferase</keyword>
<dbReference type="GO" id="GO:0003887">
    <property type="term" value="F:DNA-directed DNA polymerase activity"/>
    <property type="evidence" value="ECO:0007669"/>
    <property type="project" value="UniProtKB-EC"/>
</dbReference>
<evidence type="ECO:0000256" key="4">
    <source>
        <dbReference type="ARBA" id="ARBA00022932"/>
    </source>
</evidence>
<evidence type="ECO:0000256" key="5">
    <source>
        <dbReference type="ARBA" id="ARBA00025589"/>
    </source>
</evidence>
<feature type="binding site" evidence="7">
    <location>
        <position position="41"/>
    </location>
    <ligand>
        <name>Mg(2+)</name>
        <dbReference type="ChEBI" id="CHEBI:18420"/>
    </ligand>
</feature>
<comment type="caution">
    <text evidence="9">The sequence shown here is derived from an EMBL/GenBank/DDBJ whole genome shotgun (WGS) entry which is preliminary data.</text>
</comment>
<dbReference type="PROSITE" id="PS50173">
    <property type="entry name" value="UMUC"/>
    <property type="match status" value="1"/>
</dbReference>
<dbReference type="InterPro" id="IPR043502">
    <property type="entry name" value="DNA/RNA_pol_sf"/>
</dbReference>
<organism evidence="9 10">
    <name type="scientific">Ruegeria sediminis</name>
    <dbReference type="NCBI Taxonomy" id="2583820"/>
    <lineage>
        <taxon>Bacteria</taxon>
        <taxon>Pseudomonadati</taxon>
        <taxon>Pseudomonadota</taxon>
        <taxon>Alphaproteobacteria</taxon>
        <taxon>Rhodobacterales</taxon>
        <taxon>Roseobacteraceae</taxon>
        <taxon>Ruegeria</taxon>
    </lineage>
</organism>
<dbReference type="PANTHER" id="PTHR11076:SF33">
    <property type="entry name" value="DNA POLYMERASE KAPPA"/>
    <property type="match status" value="1"/>
</dbReference>
<evidence type="ECO:0000313" key="10">
    <source>
        <dbReference type="Proteomes" id="UP001193035"/>
    </source>
</evidence>
<dbReference type="Gene3D" id="3.40.1170.60">
    <property type="match status" value="1"/>
</dbReference>
<dbReference type="Pfam" id="PF11799">
    <property type="entry name" value="IMS_C"/>
    <property type="match status" value="1"/>
</dbReference>
<feature type="site" description="Substrate discrimination" evidence="7">
    <location>
        <position position="46"/>
    </location>
</feature>
<dbReference type="EMBL" id="VCPD01000007">
    <property type="protein sequence ID" value="TMV04776.1"/>
    <property type="molecule type" value="Genomic_DNA"/>
</dbReference>
<comment type="catalytic activity">
    <reaction evidence="6 7">
        <text>DNA(n) + a 2'-deoxyribonucleoside 5'-triphosphate = DNA(n+1) + diphosphate</text>
        <dbReference type="Rhea" id="RHEA:22508"/>
        <dbReference type="Rhea" id="RHEA-COMP:17339"/>
        <dbReference type="Rhea" id="RHEA-COMP:17340"/>
        <dbReference type="ChEBI" id="CHEBI:33019"/>
        <dbReference type="ChEBI" id="CHEBI:61560"/>
        <dbReference type="ChEBI" id="CHEBI:173112"/>
        <dbReference type="EC" id="2.7.7.7"/>
    </reaction>
</comment>
<evidence type="ECO:0000259" key="8">
    <source>
        <dbReference type="PROSITE" id="PS50173"/>
    </source>
</evidence>
<dbReference type="Pfam" id="PF00817">
    <property type="entry name" value="IMS"/>
    <property type="match status" value="1"/>
</dbReference>
<keyword evidence="4 7" id="KW-0239">DNA-directed DNA polymerase</keyword>
<keyword evidence="7" id="KW-0963">Cytoplasm</keyword>
<comment type="cofactor">
    <cofactor evidence="7">
        <name>Mg(2+)</name>
        <dbReference type="ChEBI" id="CHEBI:18420"/>
    </cofactor>
    <text evidence="7">Binds 2 magnesium ions per subunit.</text>
</comment>
<dbReference type="NCBIfam" id="NF002751">
    <property type="entry name" value="PRK02794.1"/>
    <property type="match status" value="1"/>
</dbReference>
<proteinExistence type="inferred from homology"/>
<evidence type="ECO:0000256" key="2">
    <source>
        <dbReference type="ARBA" id="ARBA00011245"/>
    </source>
</evidence>
<dbReference type="NCBIfam" id="NF002677">
    <property type="entry name" value="PRK02406.1"/>
    <property type="match status" value="1"/>
</dbReference>
<protein>
    <recommendedName>
        <fullName evidence="7">DNA polymerase IV</fullName>
        <shortName evidence="7">Pol IV</shortName>
        <ecNumber evidence="7">2.7.7.7</ecNumber>
    </recommendedName>
</protein>
<reference evidence="9 10" key="1">
    <citation type="submission" date="2019-05" db="EMBL/GenBank/DDBJ databases">
        <title>Ruegeria sp. nov., isolated from tidal flat.</title>
        <authorList>
            <person name="Kim W."/>
        </authorList>
    </citation>
    <scope>NUCLEOTIDE SEQUENCE [LARGE SCALE GENOMIC DNA]</scope>
    <source>
        <strain evidence="9 10">CAU 1488</strain>
    </source>
</reference>
<comment type="subcellular location">
    <subcellularLocation>
        <location evidence="7">Cytoplasm</location>
    </subcellularLocation>
</comment>
<dbReference type="SUPFAM" id="SSF100879">
    <property type="entry name" value="Lesion bypass DNA polymerase (Y-family), little finger domain"/>
    <property type="match status" value="1"/>
</dbReference>
<keyword evidence="7" id="KW-0235">DNA replication</keyword>
<evidence type="ECO:0000313" key="9">
    <source>
        <dbReference type="EMBL" id="TMV04776.1"/>
    </source>
</evidence>
<feature type="binding site" evidence="7">
    <location>
        <position position="134"/>
    </location>
    <ligand>
        <name>Mg(2+)</name>
        <dbReference type="ChEBI" id="CHEBI:18420"/>
    </ligand>
</feature>
<keyword evidence="3 7" id="KW-0515">Mutator protein</keyword>
<dbReference type="HAMAP" id="MF_01113">
    <property type="entry name" value="DNApol_IV"/>
    <property type="match status" value="1"/>
</dbReference>
<sequence length="417" mass="46218">MPGLCRDCLTRFEDARRCPSCGSPRVTRHPELFDLTIAHMDCDAFYASVEKRDNPDLADKPVIIGGGRRGVVSTACYVARIRGVRSAMPMFKALQLCPDAVVIKPRMSVYAEVSRQIRAMMDELTPVIEPLSLDEAFMDLSGTERLHGAPPAVMLARLVKRMKDELGLTGSIGLSHNKFLAKVASDLDKPRGFSVIGRAETAAFLRDRPVRLIWGIGPAAQESLERAGIRTFADLLRWDQEALTARFGSMGHRLWHLARGEDRRRVSTHEPMKSISNETTFFEDTANPDILDGHLWRMAEKVSDRAKAKGLAGRVVTLKLKKANHRILTRRVSLRDATQMADRIYRTARGLFDQVGDEGPYRLLGCGLSDLCDAGQADISGDLLDPGATRRSGAERAADEIRRKFGADAILKGRALR</sequence>
<keyword evidence="7" id="KW-0460">Magnesium</keyword>
<dbReference type="SUPFAM" id="SSF56672">
    <property type="entry name" value="DNA/RNA polymerases"/>
    <property type="match status" value="1"/>
</dbReference>
<evidence type="ECO:0000256" key="1">
    <source>
        <dbReference type="ARBA" id="ARBA00010945"/>
    </source>
</evidence>
<feature type="active site" evidence="7">
    <location>
        <position position="135"/>
    </location>
</feature>
<keyword evidence="7 9" id="KW-0808">Transferase</keyword>
<evidence type="ECO:0000256" key="3">
    <source>
        <dbReference type="ARBA" id="ARBA00022457"/>
    </source>
</evidence>
<comment type="similarity">
    <text evidence="1 7">Belongs to the DNA polymerase type-Y family.</text>
</comment>
<keyword evidence="7" id="KW-0234">DNA repair</keyword>
<comment type="function">
    <text evidence="5 7">Poorly processive, error-prone DNA polymerase involved in untargeted mutagenesis. Copies undamaged DNA at stalled replication forks, which arise in vivo from mismatched or misaligned primer ends. These misaligned primers can be extended by PolIV. Exhibits no 3'-5' exonuclease (proofreading) activity. May be involved in translesional synthesis, in conjunction with the beta clamp from PolIII.</text>
</comment>
<dbReference type="InterPro" id="IPR043128">
    <property type="entry name" value="Rev_trsase/Diguanyl_cyclase"/>
</dbReference>
<evidence type="ECO:0000256" key="6">
    <source>
        <dbReference type="ARBA" id="ARBA00049244"/>
    </source>
</evidence>
<accession>A0ABY2WTC6</accession>
<dbReference type="InterPro" id="IPR017961">
    <property type="entry name" value="DNA_pol_Y-fam_little_finger"/>
</dbReference>
<name>A0ABY2WTC6_9RHOB</name>
<dbReference type="RefSeq" id="WP_138844477.1">
    <property type="nucleotide sequence ID" value="NZ_VCPD01000007.1"/>
</dbReference>
<evidence type="ECO:0000256" key="7">
    <source>
        <dbReference type="HAMAP-Rule" id="MF_01113"/>
    </source>
</evidence>
<dbReference type="CDD" id="cd03586">
    <property type="entry name" value="PolY_Pol_IV_kappa"/>
    <property type="match status" value="1"/>
</dbReference>
<keyword evidence="7" id="KW-0227">DNA damage</keyword>
<feature type="domain" description="UmuC" evidence="8">
    <location>
        <begin position="37"/>
        <end position="217"/>
    </location>
</feature>
<dbReference type="Gene3D" id="3.30.70.270">
    <property type="match status" value="1"/>
</dbReference>